<dbReference type="InterPro" id="IPR027417">
    <property type="entry name" value="P-loop_NTPase"/>
</dbReference>
<dbReference type="Proteomes" id="UP000199636">
    <property type="component" value="Unassembled WGS sequence"/>
</dbReference>
<dbReference type="AlphaFoldDB" id="A0A1G8L8N3"/>
<protein>
    <submittedName>
        <fullName evidence="1">TniB protein</fullName>
    </submittedName>
</protein>
<reference evidence="2" key="1">
    <citation type="submission" date="2016-10" db="EMBL/GenBank/DDBJ databases">
        <authorList>
            <person name="Varghese N."/>
            <person name="Submissions S."/>
        </authorList>
    </citation>
    <scope>NUCLEOTIDE SEQUENCE [LARGE SCALE GENOMIC DNA]</scope>
    <source>
        <strain evidence="2">CCM 7469</strain>
    </source>
</reference>
<dbReference type="EMBL" id="FNDS01000011">
    <property type="protein sequence ID" value="SDI51991.1"/>
    <property type="molecule type" value="Genomic_DNA"/>
</dbReference>
<dbReference type="InterPro" id="IPR008868">
    <property type="entry name" value="TniB"/>
</dbReference>
<organism evidence="1 2">
    <name type="scientific">Pseudomonas panipatensis</name>
    <dbReference type="NCBI Taxonomy" id="428992"/>
    <lineage>
        <taxon>Bacteria</taxon>
        <taxon>Pseudomonadati</taxon>
        <taxon>Pseudomonadota</taxon>
        <taxon>Gammaproteobacteria</taxon>
        <taxon>Pseudomonadales</taxon>
        <taxon>Pseudomonadaceae</taxon>
        <taxon>Pseudomonas</taxon>
    </lineage>
</organism>
<dbReference type="SUPFAM" id="SSF52540">
    <property type="entry name" value="P-loop containing nucleoside triphosphate hydrolases"/>
    <property type="match status" value="1"/>
</dbReference>
<evidence type="ECO:0000313" key="1">
    <source>
        <dbReference type="EMBL" id="SDI51991.1"/>
    </source>
</evidence>
<dbReference type="RefSeq" id="WP_090266514.1">
    <property type="nucleotide sequence ID" value="NZ_FNDS01000011.1"/>
</dbReference>
<sequence length="284" mass="31364">MADYEHVLEARRNLVDADEETRICAVQEDVWINYPIADHVLRVVGGLLKAPIKIQAECLLVSGAPGMGKSALFQRINKRYGLNSEASSRMACYSMLDGGAGSYKSFAEHIVRALTGGHYDNPSLPDPVLLNSVRGLGIKGIAIDELNEMLLCPSRDVRKCLSLLKKISGAPFSIPVVALGTEECESVMAFEKQMARRFQRTQLPPWNESEHFRSFLASYESTLPLKHPSNLASESIVKFLVQASEGVLDNMVKIISHAAILAILERKERISMDLLSRGLVRPVC</sequence>
<evidence type="ECO:0000313" key="2">
    <source>
        <dbReference type="Proteomes" id="UP000199636"/>
    </source>
</evidence>
<name>A0A1G8L8N3_9PSED</name>
<dbReference type="OrthoDB" id="7006528at2"/>
<proteinExistence type="predicted"/>
<dbReference type="STRING" id="428992.SAMN05216272_11119"/>
<gene>
    <name evidence="1" type="ORF">SAMN05216272_11119</name>
</gene>
<keyword evidence="2" id="KW-1185">Reference proteome</keyword>
<accession>A0A1G8L8N3</accession>
<dbReference type="Pfam" id="PF05621">
    <property type="entry name" value="TniB"/>
    <property type="match status" value="1"/>
</dbReference>